<evidence type="ECO:0000313" key="3">
    <source>
        <dbReference type="EMBL" id="AYO55646.1"/>
    </source>
</evidence>
<evidence type="ECO:0000313" key="4">
    <source>
        <dbReference type="Proteomes" id="UP000279962"/>
    </source>
</evidence>
<accession>A0A3G2T813</accession>
<gene>
    <name evidence="3" type="ORF">CDG68_19220</name>
</gene>
<evidence type="ECO:0000259" key="2">
    <source>
        <dbReference type="Pfam" id="PF24758"/>
    </source>
</evidence>
<protein>
    <submittedName>
        <fullName evidence="3">Uncharacterized protein</fullName>
    </submittedName>
</protein>
<evidence type="ECO:0000259" key="1">
    <source>
        <dbReference type="Pfam" id="PF15655"/>
    </source>
</evidence>
<proteinExistence type="predicted"/>
<organism evidence="3 4">
    <name type="scientific">Acinetobacter wuhouensis</name>
    <dbReference type="NCBI Taxonomy" id="1879050"/>
    <lineage>
        <taxon>Bacteria</taxon>
        <taxon>Pseudomonadati</taxon>
        <taxon>Pseudomonadota</taxon>
        <taxon>Gammaproteobacteria</taxon>
        <taxon>Moraxellales</taxon>
        <taxon>Moraxellaceae</taxon>
        <taxon>Acinetobacter</taxon>
    </lineage>
</organism>
<dbReference type="InterPro" id="IPR055411">
    <property type="entry name" value="LRR_FXL15/At3g58940/PEG3-like"/>
</dbReference>
<dbReference type="RefSeq" id="WP_087553825.1">
    <property type="nucleotide sequence ID" value="NZ_CP033133.1"/>
</dbReference>
<feature type="domain" description="F-box/LRR-repeat protein 15/At3g58940/PEG3-like LRR" evidence="2">
    <location>
        <begin position="28"/>
        <end position="172"/>
    </location>
</feature>
<dbReference type="Gene3D" id="3.80.10.10">
    <property type="entry name" value="Ribonuclease Inhibitor"/>
    <property type="match status" value="2"/>
</dbReference>
<dbReference type="EMBL" id="CP033133">
    <property type="protein sequence ID" value="AYO55646.1"/>
    <property type="molecule type" value="Genomic_DNA"/>
</dbReference>
<sequence>MHIKIEQTKPSTTTLEFENHQFSDEEIEFILQCKRLLGLSFKQCILSEHHFEKIAQLPKLVNLNFENTQVSDTSLTHLSQIQSLNYLFIVNSKLTGDGFKSFTNHKKLDCIWVCNTQVNDQTLQYFLNIPKLSTLLLHDTQVSFDGLMTLAQHPKLRVIANMFSAAQIAEFEQNQRNLQKKNKQYFSHTQIEDAKAKLIHFFEAINQWEASAEQIGFCDELQQKCQQIFQQYCTDKPRHGYRPDGLHYSHAPNFSYTDEIMTDIDHASKKKLYIFTRDRLEGQNRYTLFLIEGEWRIDEKHHFSGGWKKYGL</sequence>
<reference evidence="3 4" key="1">
    <citation type="submission" date="2018-10" db="EMBL/GenBank/DDBJ databases">
        <title>The complete genome of Acinetobacter wuhouensis strain WCHAW010062.</title>
        <authorList>
            <person name="Hu Y."/>
            <person name="Long H."/>
            <person name="Feng Y."/>
            <person name="Zong Z."/>
        </authorList>
    </citation>
    <scope>NUCLEOTIDE SEQUENCE [LARGE SCALE GENOMIC DNA]</scope>
    <source>
        <strain evidence="3 4">WCHAW010062</strain>
    </source>
</reference>
<dbReference type="Proteomes" id="UP000279962">
    <property type="component" value="Chromosome"/>
</dbReference>
<dbReference type="InterPro" id="IPR028049">
    <property type="entry name" value="Imm-NTF2"/>
</dbReference>
<dbReference type="Pfam" id="PF24758">
    <property type="entry name" value="LRR_At5g56370"/>
    <property type="match status" value="1"/>
</dbReference>
<dbReference type="InterPro" id="IPR032675">
    <property type="entry name" value="LRR_dom_sf"/>
</dbReference>
<dbReference type="SUPFAM" id="SSF52047">
    <property type="entry name" value="RNI-like"/>
    <property type="match status" value="1"/>
</dbReference>
<dbReference type="Pfam" id="PF15655">
    <property type="entry name" value="Imm-NTF2"/>
    <property type="match status" value="1"/>
</dbReference>
<dbReference type="AlphaFoldDB" id="A0A3G2T813"/>
<name>A0A3G2T813_9GAMM</name>
<feature type="domain" description="NTF2 fold immunity protein" evidence="1">
    <location>
        <begin position="195"/>
        <end position="311"/>
    </location>
</feature>